<dbReference type="PANTHER" id="PTHR30033:SF1">
    <property type="entry name" value="FLAGELLAR HOOK-ASSOCIATED PROTEIN 1"/>
    <property type="match status" value="1"/>
</dbReference>
<evidence type="ECO:0000256" key="3">
    <source>
        <dbReference type="ARBA" id="ARBA00009677"/>
    </source>
</evidence>
<dbReference type="GO" id="GO:0005198">
    <property type="term" value="F:structural molecule activity"/>
    <property type="evidence" value="ECO:0007669"/>
    <property type="project" value="InterPro"/>
</dbReference>
<reference evidence="9" key="1">
    <citation type="journal article" date="2014" name="Int. J. Syst. Evol. Microbiol.">
        <title>Complete genome sequence of Corynebacterium casei LMG S-19264T (=DSM 44701T), isolated from a smear-ripened cheese.</title>
        <authorList>
            <consortium name="US DOE Joint Genome Institute (JGI-PGF)"/>
            <person name="Walter F."/>
            <person name="Albersmeier A."/>
            <person name="Kalinowski J."/>
            <person name="Ruckert C."/>
        </authorList>
    </citation>
    <scope>NUCLEOTIDE SEQUENCE</scope>
    <source>
        <strain evidence="9">CGMCC 1.12426</strain>
    </source>
</reference>
<keyword evidence="9" id="KW-0969">Cilium</keyword>
<protein>
    <recommendedName>
        <fullName evidence="4">Flagellar hook-associated protein 1</fullName>
    </recommendedName>
</protein>
<reference evidence="9" key="2">
    <citation type="submission" date="2020-09" db="EMBL/GenBank/DDBJ databases">
        <authorList>
            <person name="Sun Q."/>
            <person name="Zhou Y."/>
        </authorList>
    </citation>
    <scope>NUCLEOTIDE SEQUENCE</scope>
    <source>
        <strain evidence="9">CGMCC 1.12426</strain>
    </source>
</reference>
<gene>
    <name evidence="9" type="primary">flgK</name>
    <name evidence="9" type="ORF">GCM10011316_27380</name>
</gene>
<keyword evidence="9" id="KW-0966">Cell projection</keyword>
<dbReference type="AlphaFoldDB" id="A0A916TL70"/>
<dbReference type="GO" id="GO:0009424">
    <property type="term" value="C:bacterial-type flagellum hook"/>
    <property type="evidence" value="ECO:0007669"/>
    <property type="project" value="InterPro"/>
</dbReference>
<comment type="similarity">
    <text evidence="3">Belongs to the flagella basal body rod proteins family.</text>
</comment>
<feature type="domain" description="Flagellar hook-associated protein FlgK helical" evidence="8">
    <location>
        <begin position="107"/>
        <end position="316"/>
    </location>
</feature>
<dbReference type="Pfam" id="PF06429">
    <property type="entry name" value="Flg_bbr_C"/>
    <property type="match status" value="1"/>
</dbReference>
<feature type="domain" description="Flagellar basal-body/hook protein C-terminal" evidence="7">
    <location>
        <begin position="461"/>
        <end position="498"/>
    </location>
</feature>
<evidence type="ECO:0000313" key="9">
    <source>
        <dbReference type="EMBL" id="GGB53869.1"/>
    </source>
</evidence>
<keyword evidence="6" id="KW-0975">Bacterial flagellum</keyword>
<organism evidence="9 10">
    <name type="scientific">Roseibium aquae</name>
    <dbReference type="NCBI Taxonomy" id="1323746"/>
    <lineage>
        <taxon>Bacteria</taxon>
        <taxon>Pseudomonadati</taxon>
        <taxon>Pseudomonadota</taxon>
        <taxon>Alphaproteobacteria</taxon>
        <taxon>Hyphomicrobiales</taxon>
        <taxon>Stappiaceae</taxon>
        <taxon>Roseibium</taxon>
    </lineage>
</organism>
<evidence type="ECO:0000259" key="7">
    <source>
        <dbReference type="Pfam" id="PF06429"/>
    </source>
</evidence>
<evidence type="ECO:0000256" key="5">
    <source>
        <dbReference type="ARBA" id="ARBA00022525"/>
    </source>
</evidence>
<evidence type="ECO:0000256" key="4">
    <source>
        <dbReference type="ARBA" id="ARBA00016244"/>
    </source>
</evidence>
<name>A0A916TL70_9HYPH</name>
<evidence type="ECO:0000313" key="10">
    <source>
        <dbReference type="Proteomes" id="UP000605148"/>
    </source>
</evidence>
<comment type="caution">
    <text evidence="9">The sequence shown here is derived from an EMBL/GenBank/DDBJ whole genome shotgun (WGS) entry which is preliminary data.</text>
</comment>
<dbReference type="NCBIfam" id="TIGR02492">
    <property type="entry name" value="flgK_ends"/>
    <property type="match status" value="1"/>
</dbReference>
<dbReference type="Proteomes" id="UP000605148">
    <property type="component" value="Unassembled WGS sequence"/>
</dbReference>
<evidence type="ECO:0000256" key="2">
    <source>
        <dbReference type="ARBA" id="ARBA00004613"/>
    </source>
</evidence>
<proteinExistence type="inferred from homology"/>
<dbReference type="PANTHER" id="PTHR30033">
    <property type="entry name" value="FLAGELLAR HOOK-ASSOCIATED PROTEIN 1"/>
    <property type="match status" value="1"/>
</dbReference>
<dbReference type="InterPro" id="IPR053927">
    <property type="entry name" value="FlgK_helical"/>
</dbReference>
<dbReference type="SUPFAM" id="SSF64518">
    <property type="entry name" value="Phase 1 flagellin"/>
    <property type="match status" value="1"/>
</dbReference>
<dbReference type="Pfam" id="PF22638">
    <property type="entry name" value="FlgK_D1"/>
    <property type="match status" value="1"/>
</dbReference>
<dbReference type="EMBL" id="BMFA01000008">
    <property type="protein sequence ID" value="GGB53869.1"/>
    <property type="molecule type" value="Genomic_DNA"/>
</dbReference>
<evidence type="ECO:0000259" key="8">
    <source>
        <dbReference type="Pfam" id="PF22638"/>
    </source>
</evidence>
<dbReference type="InterPro" id="IPR010930">
    <property type="entry name" value="Flg_bb/hook_C_dom"/>
</dbReference>
<evidence type="ECO:0000256" key="6">
    <source>
        <dbReference type="ARBA" id="ARBA00023143"/>
    </source>
</evidence>
<sequence length="502" mass="52388">MSLSVALQVAQSALAARQSETSVISRNVSGAQDPGYSRKSVMLSSLVTNSGQAGGVRVEGVARAANEALYTSLLRSTSSGTAQQAVLDGLSALAVTINDTELEMSPAAKLGDLKKSLQAFASEPNNTILAQSLLSDAQTMAQTLNNASRTVQETRAKADADIAASVAKVNRLLDQFEGLNDKIVQGNQIGTDITDALDERDRVLLSLSEEIGISTLSRADGDMVITTDSGITLFETTARAVTFETTFSYAAGTVGNAVFIDGVPAAGPNAVMELKSGRIKGLADLRDNVATTYQSQLDEIARGLIVAFREADQSGGGGPDQQGLFVESAGAGVPVGTNLGLVLPAGLTTGLASTITINRNADPDQGGDLDRLRNGGLSDPVNYDYNPANLAGYSDRIQGMLSGINTSTTFDPNVGLDPTDSVSGFAASSVSWLEARRSAATNDLEVQSVIVNRTAENLSNTTGVNIDEEMTRLLDIERAFAAAAKLITTVDRMLDDLMAVAR</sequence>
<keyword evidence="9" id="KW-0282">Flagellum</keyword>
<accession>A0A916TL70</accession>
<keyword evidence="10" id="KW-1185">Reference proteome</keyword>
<evidence type="ECO:0000256" key="1">
    <source>
        <dbReference type="ARBA" id="ARBA00004365"/>
    </source>
</evidence>
<dbReference type="InterPro" id="IPR002371">
    <property type="entry name" value="FlgK"/>
</dbReference>
<dbReference type="OrthoDB" id="7181295at2"/>
<dbReference type="GO" id="GO:0005576">
    <property type="term" value="C:extracellular region"/>
    <property type="evidence" value="ECO:0007669"/>
    <property type="project" value="UniProtKB-SubCell"/>
</dbReference>
<dbReference type="GO" id="GO:0044780">
    <property type="term" value="P:bacterial-type flagellum assembly"/>
    <property type="evidence" value="ECO:0007669"/>
    <property type="project" value="InterPro"/>
</dbReference>
<comment type="subcellular location">
    <subcellularLocation>
        <location evidence="1">Bacterial flagellum</location>
    </subcellularLocation>
    <subcellularLocation>
        <location evidence="2">Secreted</location>
    </subcellularLocation>
</comment>
<dbReference type="RefSeq" id="WP_150497013.1">
    <property type="nucleotide sequence ID" value="NZ_BMFA01000008.1"/>
</dbReference>
<keyword evidence="5" id="KW-0964">Secreted</keyword>